<feature type="transmembrane region" description="Helical" evidence="1">
    <location>
        <begin position="125"/>
        <end position="142"/>
    </location>
</feature>
<accession>A0A1H4QV07</accession>
<keyword evidence="1" id="KW-1133">Transmembrane helix</keyword>
<dbReference type="Proteomes" id="UP000183038">
    <property type="component" value="Unassembled WGS sequence"/>
</dbReference>
<proteinExistence type="predicted"/>
<keyword evidence="1" id="KW-0812">Transmembrane</keyword>
<gene>
    <name evidence="2" type="ORF">SAMN05192540_2684</name>
</gene>
<keyword evidence="1" id="KW-0472">Membrane</keyword>
<dbReference type="RefSeq" id="WP_074673407.1">
    <property type="nucleotide sequence ID" value="NZ_FNTB01000001.1"/>
</dbReference>
<protein>
    <submittedName>
        <fullName evidence="2">Uncharacterized protein</fullName>
    </submittedName>
</protein>
<dbReference type="EMBL" id="FNTB01000001">
    <property type="protein sequence ID" value="SEC23490.1"/>
    <property type="molecule type" value="Genomic_DNA"/>
</dbReference>
<evidence type="ECO:0000313" key="3">
    <source>
        <dbReference type="Proteomes" id="UP000183038"/>
    </source>
</evidence>
<name>A0A1H4QV07_9FLAO</name>
<dbReference type="OrthoDB" id="886186at2"/>
<feature type="transmembrane region" description="Helical" evidence="1">
    <location>
        <begin position="97"/>
        <end position="119"/>
    </location>
</feature>
<dbReference type="AlphaFoldDB" id="A0A1H4QV07"/>
<sequence length="162" mass="18793">MTKILNLRENILINLNYDKTEFLKRFKGIIDYDKGILKDELYKSDKKYIGKIDSENFTLRKKRKFMNPKIVSSNANGKIIEFEDKISIEIEINGTDVIANLALIVSPIFFICFIIGIIVKEAYPLLIIIIPLTILFLILPRIKIKNDLSKFKSELVNELNKL</sequence>
<organism evidence="2 3">
    <name type="scientific">Maribacter dokdonensis</name>
    <dbReference type="NCBI Taxonomy" id="320912"/>
    <lineage>
        <taxon>Bacteria</taxon>
        <taxon>Pseudomonadati</taxon>
        <taxon>Bacteroidota</taxon>
        <taxon>Flavobacteriia</taxon>
        <taxon>Flavobacteriales</taxon>
        <taxon>Flavobacteriaceae</taxon>
        <taxon>Maribacter</taxon>
    </lineage>
</organism>
<reference evidence="2 3" key="1">
    <citation type="submission" date="2016-10" db="EMBL/GenBank/DDBJ databases">
        <authorList>
            <person name="de Groot N.N."/>
        </authorList>
    </citation>
    <scope>NUCLEOTIDE SEQUENCE [LARGE SCALE GENOMIC DNA]</scope>
    <source>
        <strain evidence="2 3">MAR_2009_71</strain>
    </source>
</reference>
<evidence type="ECO:0000256" key="1">
    <source>
        <dbReference type="SAM" id="Phobius"/>
    </source>
</evidence>
<evidence type="ECO:0000313" key="2">
    <source>
        <dbReference type="EMBL" id="SEC23490.1"/>
    </source>
</evidence>